<feature type="region of interest" description="Disordered" evidence="1">
    <location>
        <begin position="685"/>
        <end position="721"/>
    </location>
</feature>
<organism evidence="4 5">
    <name type="scientific">Symbiodinium microadriaticum</name>
    <name type="common">Dinoflagellate</name>
    <name type="synonym">Zooxanthella microadriatica</name>
    <dbReference type="NCBI Taxonomy" id="2951"/>
    <lineage>
        <taxon>Eukaryota</taxon>
        <taxon>Sar</taxon>
        <taxon>Alveolata</taxon>
        <taxon>Dinophyceae</taxon>
        <taxon>Suessiales</taxon>
        <taxon>Symbiodiniaceae</taxon>
        <taxon>Symbiodinium</taxon>
    </lineage>
</organism>
<evidence type="ECO:0000256" key="1">
    <source>
        <dbReference type="SAM" id="MobiDB-lite"/>
    </source>
</evidence>
<gene>
    <name evidence="4" type="primary">UBP19</name>
    <name evidence="4" type="ORF">AK812_SmicGene42911</name>
</gene>
<dbReference type="GO" id="GO:0016579">
    <property type="term" value="P:protein deubiquitination"/>
    <property type="evidence" value="ECO:0007669"/>
    <property type="project" value="InterPro"/>
</dbReference>
<feature type="compositionally biased region" description="Basic and acidic residues" evidence="1">
    <location>
        <begin position="244"/>
        <end position="255"/>
    </location>
</feature>
<feature type="compositionally biased region" description="Basic and acidic residues" evidence="1">
    <location>
        <begin position="867"/>
        <end position="876"/>
    </location>
</feature>
<dbReference type="Gene3D" id="3.90.70.10">
    <property type="entry name" value="Cysteine proteinases"/>
    <property type="match status" value="1"/>
</dbReference>
<feature type="transmembrane region" description="Helical" evidence="2">
    <location>
        <begin position="1845"/>
        <end position="1864"/>
    </location>
</feature>
<keyword evidence="4" id="KW-0378">Hydrolase</keyword>
<feature type="domain" description="USP" evidence="3">
    <location>
        <begin position="1110"/>
        <end position="1468"/>
    </location>
</feature>
<keyword evidence="2" id="KW-0472">Membrane</keyword>
<dbReference type="InterPro" id="IPR038765">
    <property type="entry name" value="Papain-like_cys_pep_sf"/>
</dbReference>
<feature type="region of interest" description="Disordered" evidence="1">
    <location>
        <begin position="227"/>
        <end position="370"/>
    </location>
</feature>
<feature type="compositionally biased region" description="Low complexity" evidence="1">
    <location>
        <begin position="2602"/>
        <end position="2616"/>
    </location>
</feature>
<feature type="region of interest" description="Disordered" evidence="1">
    <location>
        <begin position="854"/>
        <end position="878"/>
    </location>
</feature>
<feature type="region of interest" description="Disordered" evidence="1">
    <location>
        <begin position="1474"/>
        <end position="1522"/>
    </location>
</feature>
<dbReference type="InterPro" id="IPR001394">
    <property type="entry name" value="Peptidase_C19_UCH"/>
</dbReference>
<feature type="compositionally biased region" description="Low complexity" evidence="1">
    <location>
        <begin position="738"/>
        <end position="748"/>
    </location>
</feature>
<evidence type="ECO:0000256" key="2">
    <source>
        <dbReference type="SAM" id="Phobius"/>
    </source>
</evidence>
<feature type="compositionally biased region" description="Acidic residues" evidence="1">
    <location>
        <begin position="293"/>
        <end position="305"/>
    </location>
</feature>
<evidence type="ECO:0000313" key="4">
    <source>
        <dbReference type="EMBL" id="OLP77071.1"/>
    </source>
</evidence>
<feature type="region of interest" description="Disordered" evidence="1">
    <location>
        <begin position="797"/>
        <end position="820"/>
    </location>
</feature>
<dbReference type="CDD" id="cd02257">
    <property type="entry name" value="Peptidase_C19"/>
    <property type="match status" value="1"/>
</dbReference>
<evidence type="ECO:0000313" key="5">
    <source>
        <dbReference type="Proteomes" id="UP000186817"/>
    </source>
</evidence>
<feature type="compositionally biased region" description="Low complexity" evidence="1">
    <location>
        <begin position="356"/>
        <end position="370"/>
    </location>
</feature>
<feature type="region of interest" description="Disordered" evidence="1">
    <location>
        <begin position="647"/>
        <end position="666"/>
    </location>
</feature>
<feature type="compositionally biased region" description="Basic and acidic residues" evidence="1">
    <location>
        <begin position="647"/>
        <end position="659"/>
    </location>
</feature>
<dbReference type="SUPFAM" id="SSF54001">
    <property type="entry name" value="Cysteine proteinases"/>
    <property type="match status" value="1"/>
</dbReference>
<dbReference type="PROSITE" id="PS50235">
    <property type="entry name" value="USP_3"/>
    <property type="match status" value="1"/>
</dbReference>
<feature type="transmembrane region" description="Helical" evidence="2">
    <location>
        <begin position="1897"/>
        <end position="1918"/>
    </location>
</feature>
<accession>A0A1Q9C2C7</accession>
<keyword evidence="2" id="KW-0812">Transmembrane</keyword>
<dbReference type="Proteomes" id="UP000186817">
    <property type="component" value="Unassembled WGS sequence"/>
</dbReference>
<dbReference type="OrthoDB" id="429221at2759"/>
<feature type="region of interest" description="Disordered" evidence="1">
    <location>
        <begin position="736"/>
        <end position="760"/>
    </location>
</feature>
<feature type="region of interest" description="Disordered" evidence="1">
    <location>
        <begin position="2600"/>
        <end position="2686"/>
    </location>
</feature>
<feature type="compositionally biased region" description="Basic and acidic residues" evidence="1">
    <location>
        <begin position="797"/>
        <end position="807"/>
    </location>
</feature>
<feature type="compositionally biased region" description="Low complexity" evidence="1">
    <location>
        <begin position="2641"/>
        <end position="2661"/>
    </location>
</feature>
<protein>
    <submittedName>
        <fullName evidence="4">Ubiquitin carboxyl-terminal hydrolase 19</fullName>
    </submittedName>
</protein>
<feature type="transmembrane region" description="Helical" evidence="2">
    <location>
        <begin position="2414"/>
        <end position="2435"/>
    </location>
</feature>
<dbReference type="GO" id="GO:0005634">
    <property type="term" value="C:nucleus"/>
    <property type="evidence" value="ECO:0007669"/>
    <property type="project" value="TreeGrafter"/>
</dbReference>
<dbReference type="Pfam" id="PF12077">
    <property type="entry name" value="DUF3556"/>
    <property type="match status" value="1"/>
</dbReference>
<keyword evidence="5" id="KW-1185">Reference proteome</keyword>
<feature type="region of interest" description="Disordered" evidence="1">
    <location>
        <begin position="1"/>
        <end position="23"/>
    </location>
</feature>
<feature type="region of interest" description="Disordered" evidence="1">
    <location>
        <begin position="984"/>
        <end position="1005"/>
    </location>
</feature>
<dbReference type="Pfam" id="PF00443">
    <property type="entry name" value="UCH"/>
    <property type="match status" value="1"/>
</dbReference>
<dbReference type="InterPro" id="IPR050164">
    <property type="entry name" value="Peptidase_C19"/>
</dbReference>
<name>A0A1Q9C2C7_SYMMI</name>
<keyword evidence="2" id="KW-1133">Transmembrane helix</keyword>
<dbReference type="InterPro" id="IPR021941">
    <property type="entry name" value="DUF3556_TM"/>
</dbReference>
<dbReference type="InterPro" id="IPR028889">
    <property type="entry name" value="USP"/>
</dbReference>
<feature type="compositionally biased region" description="Polar residues" evidence="1">
    <location>
        <begin position="2672"/>
        <end position="2683"/>
    </location>
</feature>
<dbReference type="GO" id="GO:0004843">
    <property type="term" value="F:cysteine-type deubiquitinase activity"/>
    <property type="evidence" value="ECO:0007669"/>
    <property type="project" value="InterPro"/>
</dbReference>
<dbReference type="PANTHER" id="PTHR24006">
    <property type="entry name" value="UBIQUITIN CARBOXYL-TERMINAL HYDROLASE"/>
    <property type="match status" value="1"/>
</dbReference>
<reference evidence="4 5" key="1">
    <citation type="submission" date="2016-02" db="EMBL/GenBank/DDBJ databases">
        <title>Genome analysis of coral dinoflagellate symbionts highlights evolutionary adaptations to a symbiotic lifestyle.</title>
        <authorList>
            <person name="Aranda M."/>
            <person name="Li Y."/>
            <person name="Liew Y.J."/>
            <person name="Baumgarten S."/>
            <person name="Simakov O."/>
            <person name="Wilson M."/>
            <person name="Piel J."/>
            <person name="Ashoor H."/>
            <person name="Bougouffa S."/>
            <person name="Bajic V.B."/>
            <person name="Ryu T."/>
            <person name="Ravasi T."/>
            <person name="Bayer T."/>
            <person name="Micklem G."/>
            <person name="Kim H."/>
            <person name="Bhak J."/>
            <person name="Lajeunesse T.C."/>
            <person name="Voolstra C.R."/>
        </authorList>
    </citation>
    <scope>NUCLEOTIDE SEQUENCE [LARGE SCALE GENOMIC DNA]</scope>
    <source>
        <strain evidence="4 5">CCMP2467</strain>
    </source>
</reference>
<feature type="transmembrane region" description="Helical" evidence="2">
    <location>
        <begin position="1819"/>
        <end position="1839"/>
    </location>
</feature>
<feature type="compositionally biased region" description="Acidic residues" evidence="1">
    <location>
        <begin position="706"/>
        <end position="719"/>
    </location>
</feature>
<dbReference type="GO" id="GO:0005829">
    <property type="term" value="C:cytosol"/>
    <property type="evidence" value="ECO:0007669"/>
    <property type="project" value="TreeGrafter"/>
</dbReference>
<evidence type="ECO:0000259" key="3">
    <source>
        <dbReference type="PROSITE" id="PS50235"/>
    </source>
</evidence>
<feature type="compositionally biased region" description="Acidic residues" evidence="1">
    <location>
        <begin position="985"/>
        <end position="1001"/>
    </location>
</feature>
<dbReference type="EMBL" id="LSRX01001853">
    <property type="protein sequence ID" value="OLP77071.1"/>
    <property type="molecule type" value="Genomic_DNA"/>
</dbReference>
<comment type="caution">
    <text evidence="4">The sequence shown here is derived from an EMBL/GenBank/DDBJ whole genome shotgun (WGS) entry which is preliminary data.</text>
</comment>
<proteinExistence type="predicted"/>
<sequence>MASSSRPRGQRERLPTAKPPKVKTTWDGKAALAAKLRDMGVTCRACLEGPWYHKPHDVGETCYKHMISMGTVSSPLSVAALRKKGDATLARASDRAAVGQNNKTSRDASRPLSEYVRFETKEGMALLYDPSPLDKWIGKSYKWDSRRQCHVEANTGEVLSAEDSEDFQRYVQRHNERRQTGSQADELVKLVATYNPAVEEELRIYIGRLPGEVRRLLAEGKKVYKPPVDKQRHGGVSITIQTAELRHRKDKTKKDKKDKKAKKNKLDALNAGEMVKKEGQQQDDTTAGHPIQEEVDWGSDAEDTEPQPAPHATADVGEGDSDGTSPPETPLRVNWPWGEQGRPSDRASSSSGGAQRPRTPSRIPRRSTTTYAEGQNVVKVVSVIFQFGGQKARPFALAGKLELLGGAWGGHYQLEQQLLPQRTRSHVALGVLAACERVRRAMHASLHGADTLSDGTTTLVLRSTFSKMTYPELMTMLNVTTAALGFQAPRYDFVYLPWAKLAFVNFEDPASCKAYFTVFRNVCNLGAEHPGISAVAEAFVQGLARNLAFFLAKCGWKAVSDPRAPCVFSGGVPVSLAEAIRSHVSQEVLLDEEQRARASRAAGHAGNTFDHRGEDFECQWEALLFTLERSNACGGLERDCTSHRPDLEMTDLAKDDGPGKSEPPCMKVFQSNLENQWMPRTQTLELHGNEPWRRTGYLADGAGDQETADDDAPADEDQDGDHGYEEELAVAKEHLDIGSTSPTSSSSPGKGGQPKGNRNKPRAIYFSIREEGAPATERTSNLALPWTSSTAFDRLATRRPDQPRRALELGGPRSVEQAERRPQWYGLAARSKPASKEMEDRMLQEALGAMEAAGRELPPTGGTSRAHTVEPNHDEETYVTSEEAERAAGRGAYEVFGYAVLSGVARQQYGTPTPEQEGMIYYECKRWLRGFDGTARAVEAWSDQEANGHVDDLLATEAEISKKIVDAHLFDLGRIMVREAFPAEAVEEDSQATDQAEDGPLGEEVKEGRAPFTARFWPRGEGRLRSFHLSVLAINREVKGGDGGNPLLIRLEFESSKPEIERMGSSKDWFERLWKGDQPTQVLRKQVPAKTQGQAEAAGVPAIRAEKVPKAEEGRAPEVLRVIEVCQCLLHTPLLRQHLRETCPEPPEEPWLAELLNLSRLMDGAKRKGARYVDLPRRLQRLITEASEEFAFGRQADAHEALMLLLSRWLNGCVKVGDGSGDCSKLGYAEKEQLEASSMVGHVFSMLMGSRVACNACSYESLVTRVEYCLCLTVTLGMTDEELQKCRQESAEKQMNRWCLRRPLPGRTSESSASPTSLAKLLDEYTKEEHIADFKCEKCKKQGACRTSFLRRRPNVFVVYIDRRQDTNLFGKINRRVSFPLELDLSPWIPASDRERFHRDQNGEGLLYQLYAMCVHHDLRGSTASGHYVAYARDRHETWYHIDDEMVRQVQWCDVEEQHPYLLFYMAQHPVELGEPVPSTEETGDPEPAQHKPAESDAEAVLQAPSAPPEAPEPQPDESLEEKVLQAQTEHRMEPLKQQEALVQNVVASSLMALFNYATSNGTGPGSVWWQTPFGLGPEEEKHFLRCSVHDRTQLAGELSAVSGIFPPWVYCYHGVRGLIYALSCCLHVGYAIYACRVDLQHSLLSAFARVTLWTAVLEICGFGNMTGPLGRNQSFLEPLWYRLTAGTLKQPLLPFSAFPRKRGPADQLLFLLYLCSASAFLISPLPLDESLAKLRFSVLLLTLLCLLDREALDLKGLLAASLSSSRTSLCQVAKMGPWFPEVLPSMLGFCPFLPQCLKEKMFRRDAGGRLQVLRFSPAAGMASACVVLLEIFCPGLLVCPWERLQTTGVVLAVGLHLCIVFLMPPGAVGEWNLFNAASTAYLFGIMDTQPLQSDPGILASPLLIFVALMVLGGPLLANWRPDAVGNHFALRKYTGNHPYHTFLIRRSAAWKMQSFKTFAPLASAPPSTRQELLSRAAFHSLVRGRLNLRRALDILVLALPAQALEDVVWFDLGFLLSQTLLDVSFLDRQLLAELGQSFEAGELYSFRVSSFPTFTRWPHWAPWELLDVGAGLEVASGHVSADETFECRGDSGSNRVPLLAENFKACNHGPALFDGSCDPVLAIVRGSDGVGNHGRKGVAETSATAAATAAGTAFDSKKIMSGLVRGLGWRRDPGLLRPGLSDSNMLSPGEATRFLWHSNWISGSHDPNVNLTPVGPLALVPAEKPLEKVSGVTGPQQEKPNLADAATCLLGSLGSLAGRAGRAAAEPRQSARKRGSVPWEKLLRRVADELHLVLGLLDQHLEAGLPAPLRDASSISEDVQLRVQQEAARRAAAEVAGRAAGVAGTAAGFRVTAELFSSTVTGTAAEAALAAGDFVPMPRVEDSGDGREPLPRPAPEAKGAKTAVTWISSGLTLLFWVCIFFLDIVIVVGMQIFLESIGRKRTGREIMSQKAMANALAKAATGGPTGAPIPERPVQQAASDFQSSPRKFFRNIQSTPWSTKSGLAGKDVASLRVTDLTRKGLDDYSLRCLSNGEFQSIVFVKSISEAVFVSNLLRHIRQERIVLDAVAAHMHGPAPPDKHKESARFMQPLLGEIVSTIKTKAPPSASSSSQSPEAEQLAKAKRKLEEAGIDLTPVKEKQPKSSPSSKGPTPPTTAAAKSPAEQVHEKELTNLPASVPSSSSQDAVDKWLKKHQGQFRGKAAAFKKHVAEVCLLFKSSDTKRQDLADTAIRYGLQKSHAGKMSFANLSKFIGACHFEAA</sequence>